<name>R9NXA2_PSEHS</name>
<proteinExistence type="predicted"/>
<evidence type="ECO:0000313" key="1">
    <source>
        <dbReference type="EMBL" id="GAC93219.1"/>
    </source>
</evidence>
<dbReference type="AlphaFoldDB" id="R9NXA2"/>
<reference evidence="2" key="1">
    <citation type="journal article" date="2013" name="Genome Announc.">
        <title>Draft genome sequence of the basidiomycetous yeast-like fungus Pseudozyma hubeiensis SY62, which produces an abundant amount of the biosurfactant mannosylerythritol lipids.</title>
        <authorList>
            <person name="Konishi M."/>
            <person name="Hatada Y."/>
            <person name="Horiuchi J."/>
        </authorList>
    </citation>
    <scope>NUCLEOTIDE SEQUENCE [LARGE SCALE GENOMIC DNA]</scope>
    <source>
        <strain evidence="2">SY62</strain>
    </source>
</reference>
<protein>
    <submittedName>
        <fullName evidence="1">Uncharacterized protein</fullName>
    </submittedName>
</protein>
<dbReference type="HOGENOM" id="CLU_607166_0_0_1"/>
<accession>R9NXA2</accession>
<gene>
    <name evidence="1" type="ORF">PHSY_000782</name>
</gene>
<dbReference type="Proteomes" id="UP000014071">
    <property type="component" value="Unassembled WGS sequence"/>
</dbReference>
<dbReference type="RefSeq" id="XP_012186806.1">
    <property type="nucleotide sequence ID" value="XM_012331416.1"/>
</dbReference>
<dbReference type="STRING" id="1305764.R9NXA2"/>
<dbReference type="EMBL" id="DF238773">
    <property type="protein sequence ID" value="GAC93219.1"/>
    <property type="molecule type" value="Genomic_DNA"/>
</dbReference>
<organism evidence="1 2">
    <name type="scientific">Pseudozyma hubeiensis (strain SY62)</name>
    <name type="common">Yeast</name>
    <dbReference type="NCBI Taxonomy" id="1305764"/>
    <lineage>
        <taxon>Eukaryota</taxon>
        <taxon>Fungi</taxon>
        <taxon>Dikarya</taxon>
        <taxon>Basidiomycota</taxon>
        <taxon>Ustilaginomycotina</taxon>
        <taxon>Ustilaginomycetes</taxon>
        <taxon>Ustilaginales</taxon>
        <taxon>Ustilaginaceae</taxon>
        <taxon>Pseudozyma</taxon>
    </lineage>
</organism>
<evidence type="ECO:0000313" key="2">
    <source>
        <dbReference type="Proteomes" id="UP000014071"/>
    </source>
</evidence>
<dbReference type="eggNOG" id="ENOG502RDVF">
    <property type="taxonomic scope" value="Eukaryota"/>
</dbReference>
<dbReference type="GeneID" id="24106085"/>
<sequence>MLLRPNPGRVRAVMRAAGQAKSRPRPISAIAPSPLQPRSFHSIRVANRLANFRASSTRSIHSTATAARSATFTALLKQLLSRATRAVRISLAKQIQPNRINFRTLLSSLRSPHLSYRVRSPLLKGAINAFRSTAKRTSAQSTRTAYSQLNATSVSFARGTLSGIGARPAAGSLAISPLRGGVGLQTARKFSSGGARVFDNLIVNAPLALRLAGDEVEDKVKMARKQPIGSARRTASASKTIGARRTAGTFSGDKLAKKALLFATKAKHTVEQTNTTSLSCSSVTTTSDSETPAQLDLYFQFPQLDLPTTITSTTTLVTIRLIDPLFLALGGRHPSAPTNSSNPRLFDSAFLHDATTALEYEHRRYLKAKAVLKVLWDAGLVKDVDMEGEEGTWTVMVRGKRRDVEEVVRSRVDFGIDGWCVFEEESRERTGGLDLSYVHEDLEGSSQFDRVTTPTLSSTEQVVALQHSVSSDELISLPSLVSDSHDSLLYDSRSQL</sequence>
<dbReference type="OrthoDB" id="2585251at2759"/>
<keyword evidence="2" id="KW-1185">Reference proteome</keyword>